<keyword evidence="2" id="KW-0472">Membrane</keyword>
<dbReference type="EMBL" id="JAHRIQ010094201">
    <property type="protein sequence ID" value="MEQ2251953.1"/>
    <property type="molecule type" value="Genomic_DNA"/>
</dbReference>
<protein>
    <submittedName>
        <fullName evidence="3">Uncharacterized protein</fullName>
    </submittedName>
</protein>
<feature type="region of interest" description="Disordered" evidence="1">
    <location>
        <begin position="63"/>
        <end position="92"/>
    </location>
</feature>
<accession>A0ABV0V6F4</accession>
<evidence type="ECO:0000256" key="1">
    <source>
        <dbReference type="SAM" id="MobiDB-lite"/>
    </source>
</evidence>
<keyword evidence="2" id="KW-1133">Transmembrane helix</keyword>
<dbReference type="Proteomes" id="UP001482620">
    <property type="component" value="Unassembled WGS sequence"/>
</dbReference>
<evidence type="ECO:0000313" key="4">
    <source>
        <dbReference type="Proteomes" id="UP001482620"/>
    </source>
</evidence>
<evidence type="ECO:0000256" key="2">
    <source>
        <dbReference type="SAM" id="Phobius"/>
    </source>
</evidence>
<proteinExistence type="predicted"/>
<feature type="transmembrane region" description="Helical" evidence="2">
    <location>
        <begin position="13"/>
        <end position="34"/>
    </location>
</feature>
<gene>
    <name evidence="3" type="ORF">ILYODFUR_016589</name>
</gene>
<organism evidence="3 4">
    <name type="scientific">Ilyodon furcidens</name>
    <name type="common">goldbreast splitfin</name>
    <dbReference type="NCBI Taxonomy" id="33524"/>
    <lineage>
        <taxon>Eukaryota</taxon>
        <taxon>Metazoa</taxon>
        <taxon>Chordata</taxon>
        <taxon>Craniata</taxon>
        <taxon>Vertebrata</taxon>
        <taxon>Euteleostomi</taxon>
        <taxon>Actinopterygii</taxon>
        <taxon>Neopterygii</taxon>
        <taxon>Teleostei</taxon>
        <taxon>Neoteleostei</taxon>
        <taxon>Acanthomorphata</taxon>
        <taxon>Ovalentaria</taxon>
        <taxon>Atherinomorphae</taxon>
        <taxon>Cyprinodontiformes</taxon>
        <taxon>Goodeidae</taxon>
        <taxon>Ilyodon</taxon>
    </lineage>
</organism>
<evidence type="ECO:0000313" key="3">
    <source>
        <dbReference type="EMBL" id="MEQ2251953.1"/>
    </source>
</evidence>
<comment type="caution">
    <text evidence="3">The sequence shown here is derived from an EMBL/GenBank/DDBJ whole genome shotgun (WGS) entry which is preliminary data.</text>
</comment>
<keyword evidence="4" id="KW-1185">Reference proteome</keyword>
<reference evidence="3 4" key="1">
    <citation type="submission" date="2021-06" db="EMBL/GenBank/DDBJ databases">
        <authorList>
            <person name="Palmer J.M."/>
        </authorList>
    </citation>
    <scope>NUCLEOTIDE SEQUENCE [LARGE SCALE GENOMIC DNA]</scope>
    <source>
        <strain evidence="4">if_2019</strain>
        <tissue evidence="3">Muscle</tissue>
    </source>
</reference>
<keyword evidence="2" id="KW-0812">Transmembrane</keyword>
<name>A0ABV0V6F4_9TELE</name>
<sequence length="106" mass="11841">MLNLKVNCESKCVLLLLPWILSGFICSIWSLTWYPGKRRRKKKKENRVWAEEKPSILSVLKFDSELQDPGRQKANRGGGKDGGVNPHSASSDSSLQFLADIGLVVV</sequence>